<gene>
    <name evidence="9" type="ORF">K491DRAFT_611928</name>
</gene>
<evidence type="ECO:0000256" key="2">
    <source>
        <dbReference type="ARBA" id="ARBA00022692"/>
    </source>
</evidence>
<keyword evidence="4 7" id="KW-0472">Membrane</keyword>
<comment type="similarity">
    <text evidence="5">Belongs to the SAT4 family.</text>
</comment>
<feature type="transmembrane region" description="Helical" evidence="7">
    <location>
        <begin position="98"/>
        <end position="126"/>
    </location>
</feature>
<accession>A0A6A6SML6</accession>
<feature type="transmembrane region" description="Helical" evidence="7">
    <location>
        <begin position="138"/>
        <end position="159"/>
    </location>
</feature>
<protein>
    <recommendedName>
        <fullName evidence="8">Rhodopsin domain-containing protein</fullName>
    </recommendedName>
</protein>
<dbReference type="EMBL" id="MU004518">
    <property type="protein sequence ID" value="KAF2648850.1"/>
    <property type="molecule type" value="Genomic_DNA"/>
</dbReference>
<dbReference type="InterPro" id="IPR049326">
    <property type="entry name" value="Rhodopsin_dom_fungi"/>
</dbReference>
<dbReference type="GO" id="GO:0016020">
    <property type="term" value="C:membrane"/>
    <property type="evidence" value="ECO:0007669"/>
    <property type="project" value="UniProtKB-SubCell"/>
</dbReference>
<dbReference type="Pfam" id="PF20684">
    <property type="entry name" value="Fung_rhodopsin"/>
    <property type="match status" value="1"/>
</dbReference>
<sequence>MSAFPPDESPYHWHVYPMKDVSKAILGVTGPLQVLALAVVGLRFYSRIKTAKLGWDDFWVLVATVCWQTWSTRALGLQCVHVLGSGYLLAEVAINMSTLYLLIFIIQVFFIFATASCKISICCFYLRIFVGRGIRVATYITIGLAVLWAIAVQLAATFICKPIQGQWDLRLAAVTKCGDQSKFFQAGLSINAVLDFVILVLPMYTIWHLNMRRSDKIGLLLAFSIGVAILTVSIVRPIYVIRTAIRGDLTGTLPINLFLTVFEQQLAIITISIPMLRPLWSRFRNRSTGYYMERSDSSERAAKKRPISRVTIGGTDRKGGKKSWNRLRHQGDSVLETHETQLELRDVHHETNVGSGHPGEGGVWDARDNASETALDMSRGDGGITVKNEWEVLKS</sequence>
<feature type="transmembrane region" description="Helical" evidence="7">
    <location>
        <begin position="24"/>
        <end position="46"/>
    </location>
</feature>
<feature type="transmembrane region" description="Helical" evidence="7">
    <location>
        <begin position="219"/>
        <end position="241"/>
    </location>
</feature>
<keyword evidence="2 7" id="KW-0812">Transmembrane</keyword>
<evidence type="ECO:0000256" key="1">
    <source>
        <dbReference type="ARBA" id="ARBA00004141"/>
    </source>
</evidence>
<feature type="region of interest" description="Disordered" evidence="6">
    <location>
        <begin position="294"/>
        <end position="324"/>
    </location>
</feature>
<dbReference type="PANTHER" id="PTHR33048">
    <property type="entry name" value="PTH11-LIKE INTEGRAL MEMBRANE PROTEIN (AFU_ORTHOLOGUE AFUA_5G11245)"/>
    <property type="match status" value="1"/>
</dbReference>
<feature type="domain" description="Rhodopsin" evidence="8">
    <location>
        <begin position="42"/>
        <end position="282"/>
    </location>
</feature>
<dbReference type="InterPro" id="IPR052337">
    <property type="entry name" value="SAT4-like"/>
</dbReference>
<comment type="subcellular location">
    <subcellularLocation>
        <location evidence="1">Membrane</location>
        <topology evidence="1">Multi-pass membrane protein</topology>
    </subcellularLocation>
</comment>
<feature type="transmembrane region" description="Helical" evidence="7">
    <location>
        <begin position="253"/>
        <end position="276"/>
    </location>
</feature>
<evidence type="ECO:0000256" key="5">
    <source>
        <dbReference type="ARBA" id="ARBA00038359"/>
    </source>
</evidence>
<proteinExistence type="inferred from homology"/>
<reference evidence="9" key="1">
    <citation type="journal article" date="2020" name="Stud. Mycol.">
        <title>101 Dothideomycetes genomes: a test case for predicting lifestyles and emergence of pathogens.</title>
        <authorList>
            <person name="Haridas S."/>
            <person name="Albert R."/>
            <person name="Binder M."/>
            <person name="Bloem J."/>
            <person name="Labutti K."/>
            <person name="Salamov A."/>
            <person name="Andreopoulos B."/>
            <person name="Baker S."/>
            <person name="Barry K."/>
            <person name="Bills G."/>
            <person name="Bluhm B."/>
            <person name="Cannon C."/>
            <person name="Castanera R."/>
            <person name="Culley D."/>
            <person name="Daum C."/>
            <person name="Ezra D."/>
            <person name="Gonzalez J."/>
            <person name="Henrissat B."/>
            <person name="Kuo A."/>
            <person name="Liang C."/>
            <person name="Lipzen A."/>
            <person name="Lutzoni F."/>
            <person name="Magnuson J."/>
            <person name="Mondo S."/>
            <person name="Nolan M."/>
            <person name="Ohm R."/>
            <person name="Pangilinan J."/>
            <person name="Park H.-J."/>
            <person name="Ramirez L."/>
            <person name="Alfaro M."/>
            <person name="Sun H."/>
            <person name="Tritt A."/>
            <person name="Yoshinaga Y."/>
            <person name="Zwiers L.-H."/>
            <person name="Turgeon B."/>
            <person name="Goodwin S."/>
            <person name="Spatafora J."/>
            <person name="Crous P."/>
            <person name="Grigoriev I."/>
        </authorList>
    </citation>
    <scope>NUCLEOTIDE SEQUENCE</scope>
    <source>
        <strain evidence="9">CBS 122681</strain>
    </source>
</reference>
<evidence type="ECO:0000313" key="10">
    <source>
        <dbReference type="Proteomes" id="UP000799324"/>
    </source>
</evidence>
<evidence type="ECO:0000313" key="9">
    <source>
        <dbReference type="EMBL" id="KAF2648850.1"/>
    </source>
</evidence>
<organism evidence="9 10">
    <name type="scientific">Lophiostoma macrostomum CBS 122681</name>
    <dbReference type="NCBI Taxonomy" id="1314788"/>
    <lineage>
        <taxon>Eukaryota</taxon>
        <taxon>Fungi</taxon>
        <taxon>Dikarya</taxon>
        <taxon>Ascomycota</taxon>
        <taxon>Pezizomycotina</taxon>
        <taxon>Dothideomycetes</taxon>
        <taxon>Pleosporomycetidae</taxon>
        <taxon>Pleosporales</taxon>
        <taxon>Lophiostomataceae</taxon>
        <taxon>Lophiostoma</taxon>
    </lineage>
</organism>
<feature type="transmembrane region" description="Helical" evidence="7">
    <location>
        <begin position="58"/>
        <end position="78"/>
    </location>
</feature>
<dbReference type="PANTHER" id="PTHR33048:SF161">
    <property type="entry name" value="INTEGRAL MEMBRANE PROTEIN"/>
    <property type="match status" value="1"/>
</dbReference>
<evidence type="ECO:0000256" key="7">
    <source>
        <dbReference type="SAM" id="Phobius"/>
    </source>
</evidence>
<keyword evidence="10" id="KW-1185">Reference proteome</keyword>
<dbReference type="OrthoDB" id="5329176at2759"/>
<evidence type="ECO:0000256" key="4">
    <source>
        <dbReference type="ARBA" id="ARBA00023136"/>
    </source>
</evidence>
<feature type="transmembrane region" description="Helical" evidence="7">
    <location>
        <begin position="188"/>
        <end position="207"/>
    </location>
</feature>
<evidence type="ECO:0000256" key="3">
    <source>
        <dbReference type="ARBA" id="ARBA00022989"/>
    </source>
</evidence>
<name>A0A6A6SML6_9PLEO</name>
<evidence type="ECO:0000256" key="6">
    <source>
        <dbReference type="SAM" id="MobiDB-lite"/>
    </source>
</evidence>
<keyword evidence="3 7" id="KW-1133">Transmembrane helix</keyword>
<evidence type="ECO:0000259" key="8">
    <source>
        <dbReference type="Pfam" id="PF20684"/>
    </source>
</evidence>
<dbReference type="AlphaFoldDB" id="A0A6A6SML6"/>
<dbReference type="Proteomes" id="UP000799324">
    <property type="component" value="Unassembled WGS sequence"/>
</dbReference>